<dbReference type="OrthoDB" id="9991628at2759"/>
<accession>A0A3P6TF95</accession>
<keyword evidence="4" id="KW-0732">Signal</keyword>
<dbReference type="InterPro" id="IPR036055">
    <property type="entry name" value="LDL_receptor-like_sf"/>
</dbReference>
<name>A0A3P6TF95_LITSI</name>
<organism evidence="5 6">
    <name type="scientific">Litomosoides sigmodontis</name>
    <name type="common">Filarial nematode worm</name>
    <dbReference type="NCBI Taxonomy" id="42156"/>
    <lineage>
        <taxon>Eukaryota</taxon>
        <taxon>Metazoa</taxon>
        <taxon>Ecdysozoa</taxon>
        <taxon>Nematoda</taxon>
        <taxon>Chromadorea</taxon>
        <taxon>Rhabditida</taxon>
        <taxon>Spirurina</taxon>
        <taxon>Spiruromorpha</taxon>
        <taxon>Filarioidea</taxon>
        <taxon>Onchocercidae</taxon>
        <taxon>Litomosoides</taxon>
    </lineage>
</organism>
<sequence length="221" mass="24062">MTQSPLSLSLSLVLLLSTTPSSAAVEFAERRRILPTIFLILPSLCFDTAATATGQQQSSVSATRTNDRMSAVATDTSKVLVKSGNGNSIMHQHHHCPASTFRCGDGSCIPQDWINDGEVDCSDMSDEQIRSTTTKGFSESAADHHPITIDEAVDDPFDRPSVTFPSTEHRKKSPSSLNRPYRCSDATQARVNQCSTGLTDWMRNLDQVDLANSSVINDEAR</sequence>
<dbReference type="SMART" id="SM00192">
    <property type="entry name" value="LDLa"/>
    <property type="match status" value="1"/>
</dbReference>
<evidence type="ECO:0000256" key="2">
    <source>
        <dbReference type="PROSITE-ProRule" id="PRU00124"/>
    </source>
</evidence>
<evidence type="ECO:0000313" key="5">
    <source>
        <dbReference type="EMBL" id="VDK83807.1"/>
    </source>
</evidence>
<dbReference type="SUPFAM" id="SSF57424">
    <property type="entry name" value="LDL receptor-like module"/>
    <property type="match status" value="1"/>
</dbReference>
<dbReference type="InterPro" id="IPR002172">
    <property type="entry name" value="LDrepeatLR_classA_rpt"/>
</dbReference>
<evidence type="ECO:0000256" key="1">
    <source>
        <dbReference type="ARBA" id="ARBA00023157"/>
    </source>
</evidence>
<feature type="chain" id="PRO_5018003208" description="Low-density lipoprotein receptor domain class A" evidence="4">
    <location>
        <begin position="25"/>
        <end position="221"/>
    </location>
</feature>
<gene>
    <name evidence="5" type="ORF">NLS_LOCUS6368</name>
</gene>
<feature type="disulfide bond" evidence="2">
    <location>
        <begin position="96"/>
        <end position="108"/>
    </location>
</feature>
<evidence type="ECO:0000256" key="3">
    <source>
        <dbReference type="SAM" id="MobiDB-lite"/>
    </source>
</evidence>
<keyword evidence="6" id="KW-1185">Reference proteome</keyword>
<evidence type="ECO:0000256" key="4">
    <source>
        <dbReference type="SAM" id="SignalP"/>
    </source>
</evidence>
<comment type="caution">
    <text evidence="2">Lacks conserved residue(s) required for the propagation of feature annotation.</text>
</comment>
<dbReference type="CDD" id="cd00112">
    <property type="entry name" value="LDLa"/>
    <property type="match status" value="1"/>
</dbReference>
<dbReference type="AlphaFoldDB" id="A0A3P6TF95"/>
<evidence type="ECO:0008006" key="7">
    <source>
        <dbReference type="Google" id="ProtNLM"/>
    </source>
</evidence>
<protein>
    <recommendedName>
        <fullName evidence="7">Low-density lipoprotein receptor domain class A</fullName>
    </recommendedName>
</protein>
<feature type="signal peptide" evidence="4">
    <location>
        <begin position="1"/>
        <end position="24"/>
    </location>
</feature>
<feature type="region of interest" description="Disordered" evidence="3">
    <location>
        <begin position="149"/>
        <end position="182"/>
    </location>
</feature>
<keyword evidence="1 2" id="KW-1015">Disulfide bond</keyword>
<proteinExistence type="predicted"/>
<reference evidence="5 6" key="1">
    <citation type="submission" date="2018-08" db="EMBL/GenBank/DDBJ databases">
        <authorList>
            <person name="Laetsch R D."/>
            <person name="Stevens L."/>
            <person name="Kumar S."/>
            <person name="Blaxter L. M."/>
        </authorList>
    </citation>
    <scope>NUCLEOTIDE SEQUENCE [LARGE SCALE GENOMIC DNA]</scope>
</reference>
<feature type="disulfide bond" evidence="2">
    <location>
        <begin position="103"/>
        <end position="121"/>
    </location>
</feature>
<dbReference type="Proteomes" id="UP000277928">
    <property type="component" value="Unassembled WGS sequence"/>
</dbReference>
<dbReference type="STRING" id="42156.A0A3P6TF95"/>
<dbReference type="Gene3D" id="4.10.400.10">
    <property type="entry name" value="Low-density Lipoprotein Receptor"/>
    <property type="match status" value="1"/>
</dbReference>
<dbReference type="PROSITE" id="PS50068">
    <property type="entry name" value="LDLRA_2"/>
    <property type="match status" value="1"/>
</dbReference>
<dbReference type="Pfam" id="PF00057">
    <property type="entry name" value="Ldl_recept_a"/>
    <property type="match status" value="1"/>
</dbReference>
<dbReference type="EMBL" id="UYRX01000556">
    <property type="protein sequence ID" value="VDK83807.1"/>
    <property type="molecule type" value="Genomic_DNA"/>
</dbReference>
<evidence type="ECO:0000313" key="6">
    <source>
        <dbReference type="Proteomes" id="UP000277928"/>
    </source>
</evidence>